<accession>A0A0P1BRG2</accession>
<dbReference type="OrthoDB" id="10444529at2759"/>
<proteinExistence type="predicted"/>
<keyword evidence="2" id="KW-1185">Reference proteome</keyword>
<dbReference type="EMBL" id="CCYA01000276">
    <property type="protein sequence ID" value="CEH18990.1"/>
    <property type="molecule type" value="Genomic_DNA"/>
</dbReference>
<name>A0A0P1BRG2_9BASI</name>
<dbReference type="AlphaFoldDB" id="A0A0P1BRG2"/>
<evidence type="ECO:0000313" key="2">
    <source>
        <dbReference type="Proteomes" id="UP000054845"/>
    </source>
</evidence>
<sequence length="203" mass="22246">MKTCLNLNLRYRLAALACSRQNEPVSLHGARHGVSKRAHRSILPAQQSFACKIMCISTVIMADRQLNGAGMEHELDEQQRDVLAAFSSLPGVDHEQQSAQMTGTTQLESIRENVEDIASHAAALEQRLQEVSTIVDPVDESALELLATTLHEAALAMGAPNMPSNVIIPTKISDLQFYRLKLLGATFNLQAEKCRPEGDDDLT</sequence>
<organism evidence="1 2">
    <name type="scientific">Ceraceosorus bombacis</name>
    <dbReference type="NCBI Taxonomy" id="401625"/>
    <lineage>
        <taxon>Eukaryota</taxon>
        <taxon>Fungi</taxon>
        <taxon>Dikarya</taxon>
        <taxon>Basidiomycota</taxon>
        <taxon>Ustilaginomycotina</taxon>
        <taxon>Exobasidiomycetes</taxon>
        <taxon>Ceraceosorales</taxon>
        <taxon>Ceraceosoraceae</taxon>
        <taxon>Ceraceosorus</taxon>
    </lineage>
</organism>
<dbReference type="Proteomes" id="UP000054845">
    <property type="component" value="Unassembled WGS sequence"/>
</dbReference>
<evidence type="ECO:0000313" key="1">
    <source>
        <dbReference type="EMBL" id="CEH18990.1"/>
    </source>
</evidence>
<protein>
    <submittedName>
        <fullName evidence="1">Uncharacterized protein</fullName>
    </submittedName>
</protein>
<reference evidence="1 2" key="1">
    <citation type="submission" date="2014-09" db="EMBL/GenBank/DDBJ databases">
        <authorList>
            <person name="Magalhaes I.L.F."/>
            <person name="Oliveira U."/>
            <person name="Santos F.R."/>
            <person name="Vidigal T.H.D.A."/>
            <person name="Brescovit A.D."/>
            <person name="Santos A.J."/>
        </authorList>
    </citation>
    <scope>NUCLEOTIDE SEQUENCE [LARGE SCALE GENOMIC DNA]</scope>
</reference>